<dbReference type="KEGG" id="umr:103660007"/>
<reference evidence="2 3" key="1">
    <citation type="submission" date="2025-04" db="UniProtKB">
        <authorList>
            <consortium name="RefSeq"/>
        </authorList>
    </citation>
    <scope>IDENTIFICATION</scope>
    <source>
        <tissue evidence="2 3">Whole blood</tissue>
    </source>
</reference>
<dbReference type="GeneID" id="103660007"/>
<protein>
    <submittedName>
        <fullName evidence="2 3">Uncharacterized protein LOC103660007 isoform X1</fullName>
    </submittedName>
</protein>
<organism evidence="1 2">
    <name type="scientific">Ursus maritimus</name>
    <name type="common">Polar bear</name>
    <name type="synonym">Thalarctos maritimus</name>
    <dbReference type="NCBI Taxonomy" id="29073"/>
    <lineage>
        <taxon>Eukaryota</taxon>
        <taxon>Metazoa</taxon>
        <taxon>Chordata</taxon>
        <taxon>Craniata</taxon>
        <taxon>Vertebrata</taxon>
        <taxon>Euteleostomi</taxon>
        <taxon>Mammalia</taxon>
        <taxon>Eutheria</taxon>
        <taxon>Laurasiatheria</taxon>
        <taxon>Carnivora</taxon>
        <taxon>Caniformia</taxon>
        <taxon>Ursidae</taxon>
        <taxon>Ursus</taxon>
    </lineage>
</organism>
<evidence type="ECO:0000313" key="2">
    <source>
        <dbReference type="RefSeq" id="XP_008685834.2"/>
    </source>
</evidence>
<evidence type="ECO:0000313" key="4">
    <source>
        <dbReference type="RefSeq" id="XP_040498668.1"/>
    </source>
</evidence>
<dbReference type="RefSeq" id="XP_040498669.1">
    <property type="nucleotide sequence ID" value="XM_040642735.1"/>
</dbReference>
<accession>A0A384BUC5</accession>
<dbReference type="RefSeq" id="XP_008685834.2">
    <property type="nucleotide sequence ID" value="XM_008687612.2"/>
</dbReference>
<dbReference type="OrthoDB" id="10346621at2759"/>
<evidence type="ECO:0000313" key="1">
    <source>
        <dbReference type="Proteomes" id="UP000261680"/>
    </source>
</evidence>
<proteinExistence type="predicted"/>
<dbReference type="RefSeq" id="XP_040498668.1">
    <property type="nucleotide sequence ID" value="XM_040642734.1"/>
</dbReference>
<evidence type="ECO:0000313" key="3">
    <source>
        <dbReference type="RefSeq" id="XP_040498666.1"/>
    </source>
</evidence>
<gene>
    <name evidence="2 3 4 5 6" type="primary">LOC103660007</name>
</gene>
<sequence length="247" mass="26446">MGINGNVSSTNFFLTSLVHGIGIQPETGDSHGPYPEGVYGAHLPTTSICPSGNRAAVGLYITLMISASPGRISSGIAPDYAVFVPVRAVAWPTFTGPQGIRSEEEPAPSPLTSLSWKTTRCHLSHTVSQGNGPWRAQRPASPSDAALMVYHLHGEALSTATDFQAGFAAQLMTFLWLSEKARRGLLEPRMAGFVPATEKVVQKKSLSPDRARDVIMSISCLELLNCFPLDFSCSTGLTEDLGTRIPF</sequence>
<dbReference type="RefSeq" id="XP_040498666.1">
    <property type="nucleotide sequence ID" value="XM_040642732.1"/>
</dbReference>
<evidence type="ECO:0000313" key="5">
    <source>
        <dbReference type="RefSeq" id="XP_040498669.1"/>
    </source>
</evidence>
<dbReference type="RefSeq" id="XP_040498670.1">
    <property type="nucleotide sequence ID" value="XM_040642736.1"/>
</dbReference>
<dbReference type="Proteomes" id="UP000261680">
    <property type="component" value="Unplaced"/>
</dbReference>
<keyword evidence="1" id="KW-1185">Reference proteome</keyword>
<name>A0A384BUC5_URSMA</name>
<evidence type="ECO:0000313" key="6">
    <source>
        <dbReference type="RefSeq" id="XP_040498670.1"/>
    </source>
</evidence>
<dbReference type="AlphaFoldDB" id="A0A384BUC5"/>